<keyword evidence="1" id="KW-0472">Membrane</keyword>
<keyword evidence="3" id="KW-1185">Reference proteome</keyword>
<dbReference type="Proteomes" id="UP000031950">
    <property type="component" value="Unassembled WGS sequence"/>
</dbReference>
<dbReference type="STRING" id="135826.KP77_08140"/>
<dbReference type="AlphaFoldDB" id="A0A0C2VQV1"/>
<accession>A0A0C2VQV1</accession>
<evidence type="ECO:0000256" key="1">
    <source>
        <dbReference type="SAM" id="Phobius"/>
    </source>
</evidence>
<gene>
    <name evidence="2" type="ORF">KP77_08140</name>
</gene>
<dbReference type="EMBL" id="JXRQ01000015">
    <property type="protein sequence ID" value="KIL51302.1"/>
    <property type="molecule type" value="Genomic_DNA"/>
</dbReference>
<feature type="transmembrane region" description="Helical" evidence="1">
    <location>
        <begin position="12"/>
        <end position="29"/>
    </location>
</feature>
<comment type="caution">
    <text evidence="2">The sequence shown here is derived from an EMBL/GenBank/DDBJ whole genome shotgun (WGS) entry which is preliminary data.</text>
</comment>
<dbReference type="RefSeq" id="WP_052473956.1">
    <property type="nucleotide sequence ID" value="NZ_JXRQ01000015.1"/>
</dbReference>
<keyword evidence="1" id="KW-0812">Transmembrane</keyword>
<dbReference type="OrthoDB" id="2449996at2"/>
<keyword evidence="1" id="KW-1133">Transmembrane helix</keyword>
<feature type="transmembrane region" description="Helical" evidence="1">
    <location>
        <begin position="148"/>
        <end position="168"/>
    </location>
</feature>
<proteinExistence type="predicted"/>
<organism evidence="2 3">
    <name type="scientific">Jeotgalibacillus alimentarius</name>
    <dbReference type="NCBI Taxonomy" id="135826"/>
    <lineage>
        <taxon>Bacteria</taxon>
        <taxon>Bacillati</taxon>
        <taxon>Bacillota</taxon>
        <taxon>Bacilli</taxon>
        <taxon>Bacillales</taxon>
        <taxon>Caryophanaceae</taxon>
        <taxon>Jeotgalibacillus</taxon>
    </lineage>
</organism>
<protein>
    <submittedName>
        <fullName evidence="2">Uncharacterized protein</fullName>
    </submittedName>
</protein>
<evidence type="ECO:0000313" key="2">
    <source>
        <dbReference type="EMBL" id="KIL51302.1"/>
    </source>
</evidence>
<feature type="transmembrane region" description="Helical" evidence="1">
    <location>
        <begin position="90"/>
        <end position="108"/>
    </location>
</feature>
<sequence>MRKVLIETICSVIFYVLLAVTVGSTVHAMQELTEGYEARELDDVLGKTVSWSNEINIGSEGITIEDVREVTDNETGQTEADVISVTVNSLPWLLLFLFTIPWMIYSFITRDRSVSFNVFATKMTEFQETDEREVQITRDATKASYKSIGILVPLLLVLSMFYPLIYGFLPAYPVYLLASTIIIPTLVYGIVWIKEYRK</sequence>
<evidence type="ECO:0000313" key="3">
    <source>
        <dbReference type="Proteomes" id="UP000031950"/>
    </source>
</evidence>
<dbReference type="PATRIC" id="fig|135826.4.peg.807"/>
<reference evidence="2 3" key="1">
    <citation type="submission" date="2015-01" db="EMBL/GenBank/DDBJ databases">
        <title>Genome sequence of Jeotgalibacillus alimentarius.</title>
        <authorList>
            <person name="Goh K.M."/>
            <person name="Chan K.-G."/>
            <person name="Yaakop A.S."/>
            <person name="Ee R."/>
            <person name="Gan H.M."/>
            <person name="Chan C.S."/>
        </authorList>
    </citation>
    <scope>NUCLEOTIDE SEQUENCE [LARGE SCALE GENOMIC DNA]</scope>
    <source>
        <strain evidence="2 3">YKJ-13</strain>
    </source>
</reference>
<feature type="transmembrane region" description="Helical" evidence="1">
    <location>
        <begin position="174"/>
        <end position="193"/>
    </location>
</feature>
<name>A0A0C2VQV1_9BACL</name>